<sequence length="222" mass="24051">MPLCCMGKGALITHLLRAEVAKAPAQDDGPQTYCHAGGFIRIDIIVLRLIIIKDYCDNILQNYFHIVVADCDNQIAVFEVTPVVLTPSASRPTNDFVGLVLYSGDASCVDVISFKTSSAWFHIQVTPVVLTPSASRPTNDFVGLASYSGDASCVDAISFKTSSALFHIQVLELVTCNELEWTTIGGNLFGVKFSFASTICQARNWLPLQQLLESGHASSFGQ</sequence>
<reference evidence="1" key="1">
    <citation type="submission" date="2017-07" db="EMBL/GenBank/DDBJ databases">
        <title>Taro Niue Genome Assembly and Annotation.</title>
        <authorList>
            <person name="Atibalentja N."/>
            <person name="Keating K."/>
            <person name="Fields C.J."/>
        </authorList>
    </citation>
    <scope>NUCLEOTIDE SEQUENCE</scope>
    <source>
        <strain evidence="1">Niue_2</strain>
        <tissue evidence="1">Leaf</tissue>
    </source>
</reference>
<protein>
    <submittedName>
        <fullName evidence="1">Uncharacterized protein</fullName>
    </submittedName>
</protein>
<dbReference type="EMBL" id="NMUH01005719">
    <property type="protein sequence ID" value="MQM13506.1"/>
    <property type="molecule type" value="Genomic_DNA"/>
</dbReference>
<evidence type="ECO:0000313" key="2">
    <source>
        <dbReference type="Proteomes" id="UP000652761"/>
    </source>
</evidence>
<comment type="caution">
    <text evidence="1">The sequence shown here is derived from an EMBL/GenBank/DDBJ whole genome shotgun (WGS) entry which is preliminary data.</text>
</comment>
<gene>
    <name evidence="1" type="ORF">Taro_046433</name>
</gene>
<dbReference type="Proteomes" id="UP000652761">
    <property type="component" value="Unassembled WGS sequence"/>
</dbReference>
<evidence type="ECO:0000313" key="1">
    <source>
        <dbReference type="EMBL" id="MQM13506.1"/>
    </source>
</evidence>
<organism evidence="1 2">
    <name type="scientific">Colocasia esculenta</name>
    <name type="common">Wild taro</name>
    <name type="synonym">Arum esculentum</name>
    <dbReference type="NCBI Taxonomy" id="4460"/>
    <lineage>
        <taxon>Eukaryota</taxon>
        <taxon>Viridiplantae</taxon>
        <taxon>Streptophyta</taxon>
        <taxon>Embryophyta</taxon>
        <taxon>Tracheophyta</taxon>
        <taxon>Spermatophyta</taxon>
        <taxon>Magnoliopsida</taxon>
        <taxon>Liliopsida</taxon>
        <taxon>Araceae</taxon>
        <taxon>Aroideae</taxon>
        <taxon>Colocasieae</taxon>
        <taxon>Colocasia</taxon>
    </lineage>
</organism>
<proteinExistence type="predicted"/>
<name>A0A843WZ64_COLES</name>
<accession>A0A843WZ64</accession>
<keyword evidence="2" id="KW-1185">Reference proteome</keyword>
<dbReference type="AlphaFoldDB" id="A0A843WZ64"/>